<gene>
    <name evidence="1" type="ORF">K1T71_008642</name>
</gene>
<proteinExistence type="predicted"/>
<name>A0ACC1CW17_9NEOP</name>
<dbReference type="Proteomes" id="UP000824533">
    <property type="component" value="Linkage Group LG15"/>
</dbReference>
<evidence type="ECO:0000313" key="2">
    <source>
        <dbReference type="Proteomes" id="UP000824533"/>
    </source>
</evidence>
<dbReference type="EMBL" id="CM034401">
    <property type="protein sequence ID" value="KAJ0175483.1"/>
    <property type="molecule type" value="Genomic_DNA"/>
</dbReference>
<organism evidence="1 2">
    <name type="scientific">Dendrolimus kikuchii</name>
    <dbReference type="NCBI Taxonomy" id="765133"/>
    <lineage>
        <taxon>Eukaryota</taxon>
        <taxon>Metazoa</taxon>
        <taxon>Ecdysozoa</taxon>
        <taxon>Arthropoda</taxon>
        <taxon>Hexapoda</taxon>
        <taxon>Insecta</taxon>
        <taxon>Pterygota</taxon>
        <taxon>Neoptera</taxon>
        <taxon>Endopterygota</taxon>
        <taxon>Lepidoptera</taxon>
        <taxon>Glossata</taxon>
        <taxon>Ditrysia</taxon>
        <taxon>Bombycoidea</taxon>
        <taxon>Lasiocampidae</taxon>
        <taxon>Dendrolimus</taxon>
    </lineage>
</organism>
<accession>A0ACC1CW17</accession>
<sequence length="122" mass="13774">MDTVVKNLLEEDPEEEKKGLVIFGRDVSKIPCFRESFLNGVATGIGCGLAAFIKTSKPMLSQHVGFGMFSISTLLYWSYCRYQWSKQRFDAQILQEALKEKIKYEGTAVERDLEAKGILKSA</sequence>
<protein>
    <submittedName>
        <fullName evidence="1">Uncharacterized protein</fullName>
    </submittedName>
</protein>
<comment type="caution">
    <text evidence="1">The sequence shown here is derived from an EMBL/GenBank/DDBJ whole genome shotgun (WGS) entry which is preliminary data.</text>
</comment>
<evidence type="ECO:0000313" key="1">
    <source>
        <dbReference type="EMBL" id="KAJ0175483.1"/>
    </source>
</evidence>
<reference evidence="1 2" key="1">
    <citation type="journal article" date="2021" name="Front. Genet.">
        <title>Chromosome-Level Genome Assembly Reveals Significant Gene Expansion in the Toll and IMD Signaling Pathways of Dendrolimus kikuchii.</title>
        <authorList>
            <person name="Zhou J."/>
            <person name="Wu P."/>
            <person name="Xiong Z."/>
            <person name="Liu N."/>
            <person name="Zhao N."/>
            <person name="Ji M."/>
            <person name="Qiu Y."/>
            <person name="Yang B."/>
        </authorList>
    </citation>
    <scope>NUCLEOTIDE SEQUENCE [LARGE SCALE GENOMIC DNA]</scope>
    <source>
        <strain evidence="1">Ann1</strain>
    </source>
</reference>
<keyword evidence="2" id="KW-1185">Reference proteome</keyword>